<dbReference type="Gene3D" id="1.10.510.10">
    <property type="entry name" value="Transferase(Phosphotransferase) domain 1"/>
    <property type="match status" value="1"/>
</dbReference>
<dbReference type="InterPro" id="IPR011009">
    <property type="entry name" value="Kinase-like_dom_sf"/>
</dbReference>
<comment type="subcellular location">
    <subcellularLocation>
        <location evidence="1 15">Cell inner membrane</location>
        <topology evidence="1 15">Peripheral membrane protein</topology>
        <orientation evidence="1 15">Cytoplasmic side</orientation>
    </subcellularLocation>
</comment>
<evidence type="ECO:0000256" key="11">
    <source>
        <dbReference type="ARBA" id="ARBA00022985"/>
    </source>
</evidence>
<evidence type="ECO:0000256" key="14">
    <source>
        <dbReference type="ARBA" id="ARBA00034417"/>
    </source>
</evidence>
<evidence type="ECO:0000256" key="3">
    <source>
        <dbReference type="ARBA" id="ARBA00010327"/>
    </source>
</evidence>
<accession>A0A2N7BJT0</accession>
<comment type="caution">
    <text evidence="17">The sequence shown here is derived from an EMBL/GenBank/DDBJ whole genome shotgun (WGS) entry which is preliminary data.</text>
</comment>
<keyword evidence="10 15" id="KW-0067">ATP-binding</keyword>
<dbReference type="HAMAP" id="MF_00521">
    <property type="entry name" value="KDO_kinase"/>
    <property type="match status" value="1"/>
</dbReference>
<dbReference type="PROSITE" id="PS50011">
    <property type="entry name" value="PROTEIN_KINASE_DOM"/>
    <property type="match status" value="1"/>
</dbReference>
<dbReference type="GO" id="GO:0004672">
    <property type="term" value="F:protein kinase activity"/>
    <property type="evidence" value="ECO:0007669"/>
    <property type="project" value="InterPro"/>
</dbReference>
<evidence type="ECO:0000256" key="1">
    <source>
        <dbReference type="ARBA" id="ARBA00004515"/>
    </source>
</evidence>
<evidence type="ECO:0000256" key="6">
    <source>
        <dbReference type="ARBA" id="ARBA00022519"/>
    </source>
</evidence>
<evidence type="ECO:0000256" key="10">
    <source>
        <dbReference type="ARBA" id="ARBA00022840"/>
    </source>
</evidence>
<keyword evidence="8 15" id="KW-0547">Nucleotide-binding</keyword>
<organism evidence="17 18">
    <name type="scientific">Vibrio lentus</name>
    <dbReference type="NCBI Taxonomy" id="136468"/>
    <lineage>
        <taxon>Bacteria</taxon>
        <taxon>Pseudomonadati</taxon>
        <taxon>Pseudomonadota</taxon>
        <taxon>Gammaproteobacteria</taxon>
        <taxon>Vibrionales</taxon>
        <taxon>Vibrionaceae</taxon>
        <taxon>Vibrio</taxon>
    </lineage>
</organism>
<keyword evidence="9 15" id="KW-0418">Kinase</keyword>
<keyword evidence="6 15" id="KW-0997">Cell inner membrane</keyword>
<dbReference type="Proteomes" id="UP000235778">
    <property type="component" value="Unassembled WGS sequence"/>
</dbReference>
<dbReference type="GO" id="GO:0005886">
    <property type="term" value="C:plasma membrane"/>
    <property type="evidence" value="ECO:0007669"/>
    <property type="project" value="UniProtKB-SubCell"/>
</dbReference>
<name>A0A2N7BJT0_9VIBR</name>
<feature type="domain" description="Protein kinase" evidence="16">
    <location>
        <begin position="15"/>
        <end position="244"/>
    </location>
</feature>
<dbReference type="AlphaFoldDB" id="A0A2N7BJT0"/>
<evidence type="ECO:0000256" key="5">
    <source>
        <dbReference type="ARBA" id="ARBA00022475"/>
    </source>
</evidence>
<evidence type="ECO:0000256" key="13">
    <source>
        <dbReference type="ARBA" id="ARBA00029511"/>
    </source>
</evidence>
<dbReference type="SUPFAM" id="SSF56112">
    <property type="entry name" value="Protein kinase-like (PK-like)"/>
    <property type="match status" value="1"/>
</dbReference>
<reference evidence="18" key="1">
    <citation type="submission" date="2016-07" db="EMBL/GenBank/DDBJ databases">
        <title>Nontailed viruses are major unrecognized killers of bacteria in the ocean.</title>
        <authorList>
            <person name="Kauffman K."/>
            <person name="Hussain F."/>
            <person name="Yang J."/>
            <person name="Arevalo P."/>
            <person name="Brown J."/>
            <person name="Cutler M."/>
            <person name="Kelly L."/>
            <person name="Polz M.F."/>
        </authorList>
    </citation>
    <scope>NUCLEOTIDE SEQUENCE [LARGE SCALE GENOMIC DNA]</scope>
    <source>
        <strain evidence="18">10N.286.55.C1</strain>
    </source>
</reference>
<comment type="function">
    <text evidence="15">Catalyzes the ATP-dependent phosphorylation of the 3-deoxy-D-manno-octulosonic acid (Kdo) residue in Kdo-lipid IV(A) at the 4-OH position.</text>
</comment>
<feature type="active site" evidence="15">
    <location>
        <position position="170"/>
    </location>
</feature>
<dbReference type="EC" id="2.7.1.166" evidence="4 15"/>
<evidence type="ECO:0000313" key="17">
    <source>
        <dbReference type="EMBL" id="PME56934.1"/>
    </source>
</evidence>
<dbReference type="GO" id="GO:0009244">
    <property type="term" value="P:lipopolysaccharide core region biosynthetic process"/>
    <property type="evidence" value="ECO:0007669"/>
    <property type="project" value="UniProtKB-UniRule"/>
</dbReference>
<evidence type="ECO:0000256" key="8">
    <source>
        <dbReference type="ARBA" id="ARBA00022741"/>
    </source>
</evidence>
<evidence type="ECO:0000256" key="7">
    <source>
        <dbReference type="ARBA" id="ARBA00022679"/>
    </source>
</evidence>
<evidence type="ECO:0000256" key="4">
    <source>
        <dbReference type="ARBA" id="ARBA00011988"/>
    </source>
</evidence>
<evidence type="ECO:0000256" key="15">
    <source>
        <dbReference type="HAMAP-Rule" id="MF_00521"/>
    </source>
</evidence>
<keyword evidence="7 15" id="KW-0808">Transferase</keyword>
<dbReference type="InterPro" id="IPR022826">
    <property type="entry name" value="KDO_kinase"/>
</dbReference>
<proteinExistence type="inferred from homology"/>
<dbReference type="UniPathway" id="UPA00958"/>
<comment type="catalytic activity">
    <reaction evidence="14 15">
        <text>an alpha-Kdo-(2-&gt;6)-lipid IVA + ATP = a 4-O-phospho-alpha-Kdo-(2-&gt;6)-lipid IVA + ADP + H(+)</text>
        <dbReference type="Rhea" id="RHEA:74271"/>
        <dbReference type="ChEBI" id="CHEBI:15378"/>
        <dbReference type="ChEBI" id="CHEBI:30616"/>
        <dbReference type="ChEBI" id="CHEBI:176428"/>
        <dbReference type="ChEBI" id="CHEBI:193140"/>
        <dbReference type="ChEBI" id="CHEBI:456216"/>
        <dbReference type="EC" id="2.7.1.166"/>
    </reaction>
</comment>
<gene>
    <name evidence="15" type="primary">kdkA</name>
    <name evidence="17" type="ORF">BCV30_17340</name>
</gene>
<dbReference type="RefSeq" id="WP_102269831.1">
    <property type="nucleotide sequence ID" value="NZ_MCSH01000193.1"/>
</dbReference>
<keyword evidence="11 15" id="KW-0448">Lipopolysaccharide biosynthesis</keyword>
<dbReference type="GO" id="GO:0005524">
    <property type="term" value="F:ATP binding"/>
    <property type="evidence" value="ECO:0007669"/>
    <property type="project" value="UniProtKB-UniRule"/>
</dbReference>
<keyword evidence="12 15" id="KW-0472">Membrane</keyword>
<dbReference type="InterPro" id="IPR000719">
    <property type="entry name" value="Prot_kinase_dom"/>
</dbReference>
<dbReference type="NCBIfam" id="NF002475">
    <property type="entry name" value="PRK01723.1"/>
    <property type="match status" value="1"/>
</dbReference>
<sequence length="244" mass="27967">METISTKNQTIWYDPELLAQVPEGDIAQIFEAEYWQQQDAISGSAQGRGTTWFIQLDGIQAALRHYRRGGLFGKLVEDQYRFSDWENTRCVMELNVLKALANAGVNVPKPIAARAIKSGLLYRADLMSERIPNAKDLVDVLVNGPINADVYRRIGQEVRKMHDAGVNHTDLNIHNILLDDSQRVWIIDFDKCGQQAGDDWKEGNLNRLKRSFLKEVNKRQIQWQEQDWELLLQGYQVLLVKSGD</sequence>
<protein>
    <recommendedName>
        <fullName evidence="13 15">3-deoxy-D-manno-octulosonic acid kinase</fullName>
        <shortName evidence="15">Kdo kinase</shortName>
        <ecNumber evidence="4 15">2.7.1.166</ecNumber>
    </recommendedName>
</protein>
<dbReference type="Pfam" id="PF06293">
    <property type="entry name" value="Kdo"/>
    <property type="match status" value="1"/>
</dbReference>
<evidence type="ECO:0000256" key="2">
    <source>
        <dbReference type="ARBA" id="ARBA00004713"/>
    </source>
</evidence>
<evidence type="ECO:0000256" key="9">
    <source>
        <dbReference type="ARBA" id="ARBA00022777"/>
    </source>
</evidence>
<dbReference type="EMBL" id="MCSI01000163">
    <property type="protein sequence ID" value="PME56934.1"/>
    <property type="molecule type" value="Genomic_DNA"/>
</dbReference>
<comment type="similarity">
    <text evidence="3 15">Belongs to the protein kinase superfamily. KdkA/RfaP family.</text>
</comment>
<keyword evidence="5 15" id="KW-1003">Cell membrane</keyword>
<evidence type="ECO:0000259" key="16">
    <source>
        <dbReference type="PROSITE" id="PS50011"/>
    </source>
</evidence>
<evidence type="ECO:0000313" key="18">
    <source>
        <dbReference type="Proteomes" id="UP000235778"/>
    </source>
</evidence>
<comment type="pathway">
    <text evidence="2 15">Bacterial outer membrane biogenesis; LPS core biosynthesis.</text>
</comment>
<evidence type="ECO:0000256" key="12">
    <source>
        <dbReference type="ARBA" id="ARBA00023136"/>
    </source>
</evidence>